<accession>A0A315W0I5</accession>
<dbReference type="AlphaFoldDB" id="A0A315W0I5"/>
<organism evidence="1 2">
    <name type="scientific">Gambusia affinis</name>
    <name type="common">Western mosquitofish</name>
    <name type="synonym">Heterandria affinis</name>
    <dbReference type="NCBI Taxonomy" id="33528"/>
    <lineage>
        <taxon>Eukaryota</taxon>
        <taxon>Metazoa</taxon>
        <taxon>Chordata</taxon>
        <taxon>Craniata</taxon>
        <taxon>Vertebrata</taxon>
        <taxon>Euteleostomi</taxon>
        <taxon>Actinopterygii</taxon>
        <taxon>Neopterygii</taxon>
        <taxon>Teleostei</taxon>
        <taxon>Neoteleostei</taxon>
        <taxon>Acanthomorphata</taxon>
        <taxon>Ovalentaria</taxon>
        <taxon>Atherinomorphae</taxon>
        <taxon>Cyprinodontiformes</taxon>
        <taxon>Poeciliidae</taxon>
        <taxon>Poeciliinae</taxon>
        <taxon>Gambusia</taxon>
    </lineage>
</organism>
<comment type="caution">
    <text evidence="1">The sequence shown here is derived from an EMBL/GenBank/DDBJ whole genome shotgun (WGS) entry which is preliminary data.</text>
</comment>
<keyword evidence="2" id="KW-1185">Reference proteome</keyword>
<protein>
    <submittedName>
        <fullName evidence="1">Uncharacterized protein</fullName>
    </submittedName>
</protein>
<gene>
    <name evidence="1" type="ORF">CCH79_00013920</name>
</gene>
<sequence length="84" mass="9533">MWRWSSVFDLKTDRSCGEPACRDPGAKWRERFPVSLLSRISPLRLRCAANTEDFKCLWTDSSCLAFSTEFCRSATSTLYGSKAA</sequence>
<dbReference type="EMBL" id="NHOQ01000621">
    <property type="protein sequence ID" value="PWA29269.1"/>
    <property type="molecule type" value="Genomic_DNA"/>
</dbReference>
<proteinExistence type="predicted"/>
<dbReference type="Proteomes" id="UP000250572">
    <property type="component" value="Unassembled WGS sequence"/>
</dbReference>
<evidence type="ECO:0000313" key="2">
    <source>
        <dbReference type="Proteomes" id="UP000250572"/>
    </source>
</evidence>
<evidence type="ECO:0000313" key="1">
    <source>
        <dbReference type="EMBL" id="PWA29269.1"/>
    </source>
</evidence>
<name>A0A315W0I5_GAMAF</name>
<reference evidence="1 2" key="1">
    <citation type="journal article" date="2018" name="G3 (Bethesda)">
        <title>A High-Quality Reference Genome for the Invasive Mosquitofish Gambusia affinis Using a Chicago Library.</title>
        <authorList>
            <person name="Hoffberg S.L."/>
            <person name="Troendle N.J."/>
            <person name="Glenn T.C."/>
            <person name="Mahmud O."/>
            <person name="Louha S."/>
            <person name="Chalopin D."/>
            <person name="Bennetzen J.L."/>
            <person name="Mauricio R."/>
        </authorList>
    </citation>
    <scope>NUCLEOTIDE SEQUENCE [LARGE SCALE GENOMIC DNA]</scope>
    <source>
        <strain evidence="1">NE01/NJP1002.9</strain>
        <tissue evidence="1">Muscle</tissue>
    </source>
</reference>